<evidence type="ECO:0000313" key="5">
    <source>
        <dbReference type="EMBL" id="PRY58729.1"/>
    </source>
</evidence>
<evidence type="ECO:0000256" key="1">
    <source>
        <dbReference type="ARBA" id="ARBA00008520"/>
    </source>
</evidence>
<keyword evidence="3" id="KW-0732">Signal</keyword>
<evidence type="ECO:0000256" key="4">
    <source>
        <dbReference type="PIRSR" id="PIRSR002825-1"/>
    </source>
</evidence>
<dbReference type="PANTHER" id="PTHR30006:SF15">
    <property type="entry name" value="IRON-UTILIZATION PERIPLASMIC PROTEIN"/>
    <property type="match status" value="1"/>
</dbReference>
<evidence type="ECO:0000256" key="3">
    <source>
        <dbReference type="ARBA" id="ARBA00022729"/>
    </source>
</evidence>
<keyword evidence="2" id="KW-0410">Iron transport</keyword>
<dbReference type="InterPro" id="IPR006059">
    <property type="entry name" value="SBP"/>
</dbReference>
<dbReference type="GO" id="GO:0046872">
    <property type="term" value="F:metal ion binding"/>
    <property type="evidence" value="ECO:0007669"/>
    <property type="project" value="UniProtKB-KW"/>
</dbReference>
<evidence type="ECO:0000313" key="6">
    <source>
        <dbReference type="Proteomes" id="UP000237822"/>
    </source>
</evidence>
<feature type="binding site" evidence="4">
    <location>
        <position position="234"/>
    </location>
    <ligand>
        <name>Fe cation</name>
        <dbReference type="ChEBI" id="CHEBI:24875"/>
    </ligand>
</feature>
<comment type="caution">
    <text evidence="5">The sequence shown here is derived from an EMBL/GenBank/DDBJ whole genome shotgun (WGS) entry which is preliminary data.</text>
</comment>
<accession>A0A2T0ULC0</accession>
<feature type="binding site" evidence="4">
    <location>
        <position position="45"/>
    </location>
    <ligand>
        <name>Fe cation</name>
        <dbReference type="ChEBI" id="CHEBI:24875"/>
    </ligand>
</feature>
<protein>
    <submittedName>
        <fullName evidence="5">Iron(III) transport system substrate-binding protein</fullName>
    </submittedName>
</protein>
<dbReference type="Gene3D" id="3.40.190.10">
    <property type="entry name" value="Periplasmic binding protein-like II"/>
    <property type="match status" value="2"/>
</dbReference>
<dbReference type="Proteomes" id="UP000237822">
    <property type="component" value="Unassembled WGS sequence"/>
</dbReference>
<dbReference type="Pfam" id="PF13416">
    <property type="entry name" value="SBP_bac_8"/>
    <property type="match status" value="1"/>
</dbReference>
<evidence type="ECO:0000256" key="2">
    <source>
        <dbReference type="ARBA" id="ARBA00022496"/>
    </source>
</evidence>
<sequence>MPSRRPTRAALAGVAALAVTAPLAGCGVLGIGGSNADLQIYSARHYALEGAFKDFQDETGISIEFISGNDAELLQRIKAEGADGEADVFMTVDAGNLWNAAQQDVLKPLQSPALDKAVPADLRDSENRWFGLAMRARTTTYNPDKVKPADFDPKDTYAGLADPKWKGRLCMRDATSAYTQSLVASLIGLEGREKTLEIVKGWVANGVQIKSNDVELIKAIDAGTCDVGITNHYYVARELKKNPNLKVKLYWASQQGAGTHVNISGAGVVKTSDNAAQAQQLIEWLATKGQSAFVDGNHEYPVNPDVKPEPMIAKFGEFKRMPLSAEAYGSQNAEAVELLAEAGYK</sequence>
<organism evidence="5 6">
    <name type="scientific">Knoellia remsis</name>
    <dbReference type="NCBI Taxonomy" id="407159"/>
    <lineage>
        <taxon>Bacteria</taxon>
        <taxon>Bacillati</taxon>
        <taxon>Actinomycetota</taxon>
        <taxon>Actinomycetes</taxon>
        <taxon>Micrococcales</taxon>
        <taxon>Intrasporangiaceae</taxon>
        <taxon>Knoellia</taxon>
    </lineage>
</organism>
<keyword evidence="6" id="KW-1185">Reference proteome</keyword>
<reference evidence="5 6" key="1">
    <citation type="submission" date="2018-03" db="EMBL/GenBank/DDBJ databases">
        <title>Genomic Encyclopedia of Archaeal and Bacterial Type Strains, Phase II (KMG-II): from individual species to whole genera.</title>
        <authorList>
            <person name="Goeker M."/>
        </authorList>
    </citation>
    <scope>NUCLEOTIDE SEQUENCE [LARGE SCALE GENOMIC DNA]</scope>
    <source>
        <strain evidence="5 6">ATCC BAA-1496</strain>
    </source>
</reference>
<keyword evidence="4" id="KW-0479">Metal-binding</keyword>
<dbReference type="GO" id="GO:0030288">
    <property type="term" value="C:outer membrane-bounded periplasmic space"/>
    <property type="evidence" value="ECO:0007669"/>
    <property type="project" value="TreeGrafter"/>
</dbReference>
<keyword evidence="4" id="KW-0408">Iron</keyword>
<dbReference type="RefSeq" id="WP_245889268.1">
    <property type="nucleotide sequence ID" value="NZ_PVTI01000011.1"/>
</dbReference>
<dbReference type="PANTHER" id="PTHR30006">
    <property type="entry name" value="THIAMINE-BINDING PERIPLASMIC PROTEIN-RELATED"/>
    <property type="match status" value="1"/>
</dbReference>
<dbReference type="SUPFAM" id="SSF53850">
    <property type="entry name" value="Periplasmic binding protein-like II"/>
    <property type="match status" value="1"/>
</dbReference>
<dbReference type="EMBL" id="PVTI01000011">
    <property type="protein sequence ID" value="PRY58729.1"/>
    <property type="molecule type" value="Genomic_DNA"/>
</dbReference>
<proteinExistence type="inferred from homology"/>
<name>A0A2T0ULC0_9MICO</name>
<dbReference type="AlphaFoldDB" id="A0A2T0ULC0"/>
<gene>
    <name evidence="5" type="ORF">BCF74_11110</name>
</gene>
<keyword evidence="2" id="KW-0813">Transport</keyword>
<dbReference type="PIRSF" id="PIRSF002825">
    <property type="entry name" value="CfbpA"/>
    <property type="match status" value="1"/>
</dbReference>
<comment type="similarity">
    <text evidence="1">Belongs to the bacterial solute-binding protein 1 family.</text>
</comment>
<keyword evidence="2" id="KW-0406">Ion transport</keyword>
<dbReference type="GO" id="GO:0006826">
    <property type="term" value="P:iron ion transport"/>
    <property type="evidence" value="ECO:0007669"/>
    <property type="project" value="UniProtKB-KW"/>
</dbReference>
<dbReference type="InterPro" id="IPR026045">
    <property type="entry name" value="Ferric-bd"/>
</dbReference>
<feature type="binding site" evidence="4">
    <location>
        <position position="233"/>
    </location>
    <ligand>
        <name>Fe cation</name>
        <dbReference type="ChEBI" id="CHEBI:24875"/>
    </ligand>
</feature>